<dbReference type="SUPFAM" id="SSF53807">
    <property type="entry name" value="Helical backbone' metal receptor"/>
    <property type="match status" value="1"/>
</dbReference>
<reference evidence="3 4" key="1">
    <citation type="submission" date="2020-08" db="EMBL/GenBank/DDBJ databases">
        <title>The isolate Caproiciproducens sp. 7D4C2 produces n-caproate at mildly acidic conditions from hexoses: genome and rBOX comparison with related strains and chain-elongating bacteria.</title>
        <authorList>
            <person name="Esquivel-Elizondo S."/>
            <person name="Bagci C."/>
            <person name="Temovska M."/>
            <person name="Jeon B.S."/>
            <person name="Bessarab I."/>
            <person name="Williams R.B.H."/>
            <person name="Huson D.H."/>
            <person name="Angenent L.T."/>
        </authorList>
    </citation>
    <scope>NUCLEOTIDE SEQUENCE [LARGE SCALE GENOMIC DNA]</scope>
    <source>
        <strain evidence="3 4">7D4C2</strain>
    </source>
</reference>
<dbReference type="AlphaFoldDB" id="A0A7G8TEZ9"/>
<keyword evidence="3" id="KW-0067">ATP-binding</keyword>
<dbReference type="KEGG" id="cfem:HCR03_08260"/>
<keyword evidence="1" id="KW-0813">Transport</keyword>
<organism evidence="3 4">
    <name type="scientific">Caproicibacter fermentans</name>
    <dbReference type="NCBI Taxonomy" id="2576756"/>
    <lineage>
        <taxon>Bacteria</taxon>
        <taxon>Bacillati</taxon>
        <taxon>Bacillota</taxon>
        <taxon>Clostridia</taxon>
        <taxon>Eubacteriales</taxon>
        <taxon>Acutalibacteraceae</taxon>
        <taxon>Caproicibacter</taxon>
    </lineage>
</organism>
<dbReference type="GO" id="GO:0016887">
    <property type="term" value="F:ATP hydrolysis activity"/>
    <property type="evidence" value="ECO:0007669"/>
    <property type="project" value="InterPro"/>
</dbReference>
<evidence type="ECO:0000313" key="4">
    <source>
        <dbReference type="Proteomes" id="UP000515909"/>
    </source>
</evidence>
<proteinExistence type="predicted"/>
<evidence type="ECO:0000313" key="3">
    <source>
        <dbReference type="EMBL" id="QNK42190.1"/>
    </source>
</evidence>
<dbReference type="GO" id="GO:0046872">
    <property type="term" value="F:metal ion binding"/>
    <property type="evidence" value="ECO:0007669"/>
    <property type="project" value="InterPro"/>
</dbReference>
<dbReference type="GO" id="GO:0005524">
    <property type="term" value="F:ATP binding"/>
    <property type="evidence" value="ECO:0007669"/>
    <property type="project" value="UniProtKB-KW"/>
</dbReference>
<dbReference type="Pfam" id="PF00005">
    <property type="entry name" value="ABC_tran"/>
    <property type="match status" value="1"/>
</dbReference>
<feature type="domain" description="ABC transporter" evidence="2">
    <location>
        <begin position="79"/>
        <end position="118"/>
    </location>
</feature>
<sequence>MYVVKINFGNATASSEKPDITVSSSSKVSTEKPIIAVTIVPEQTFVKAVCGDLAEVITMVPPGNSPEYYEPTPEEMKKLESLENRRISELSGGEFQRMLIARALAVNPKLLLLDEPTASVDAASRDQIYTLLAE</sequence>
<evidence type="ECO:0000256" key="1">
    <source>
        <dbReference type="ARBA" id="ARBA00022448"/>
    </source>
</evidence>
<dbReference type="EMBL" id="CP060286">
    <property type="protein sequence ID" value="QNK42190.1"/>
    <property type="molecule type" value="Genomic_DNA"/>
</dbReference>
<keyword evidence="3" id="KW-0547">Nucleotide-binding</keyword>
<dbReference type="Gene3D" id="3.40.50.300">
    <property type="entry name" value="P-loop containing nucleotide triphosphate hydrolases"/>
    <property type="match status" value="1"/>
</dbReference>
<name>A0A7G8TEZ9_9FIRM</name>
<protein>
    <submittedName>
        <fullName evidence="3">ATP-binding cassette domain-containing protein</fullName>
    </submittedName>
</protein>
<dbReference type="SUPFAM" id="SSF52540">
    <property type="entry name" value="P-loop containing nucleoside triphosphate hydrolases"/>
    <property type="match status" value="1"/>
</dbReference>
<accession>A0A7G8TEZ9</accession>
<dbReference type="InterPro" id="IPR027417">
    <property type="entry name" value="P-loop_NTPase"/>
</dbReference>
<dbReference type="Gene3D" id="3.40.50.1980">
    <property type="entry name" value="Nitrogenase molybdenum iron protein domain"/>
    <property type="match status" value="1"/>
</dbReference>
<dbReference type="InterPro" id="IPR050153">
    <property type="entry name" value="Metal_Ion_Import_ABC"/>
</dbReference>
<evidence type="ECO:0000259" key="2">
    <source>
        <dbReference type="Pfam" id="PF00005"/>
    </source>
</evidence>
<dbReference type="Proteomes" id="UP000515909">
    <property type="component" value="Chromosome"/>
</dbReference>
<dbReference type="PANTHER" id="PTHR42734">
    <property type="entry name" value="METAL TRANSPORT SYSTEM ATP-BINDING PROTEIN TM_0124-RELATED"/>
    <property type="match status" value="1"/>
</dbReference>
<dbReference type="InterPro" id="IPR003439">
    <property type="entry name" value="ABC_transporter-like_ATP-bd"/>
</dbReference>
<gene>
    <name evidence="3" type="ORF">HCR03_08260</name>
</gene>
<dbReference type="GO" id="GO:0030001">
    <property type="term" value="P:metal ion transport"/>
    <property type="evidence" value="ECO:0007669"/>
    <property type="project" value="InterPro"/>
</dbReference>